<comment type="caution">
    <text evidence="2">The sequence shown here is derived from an EMBL/GenBank/DDBJ whole genome shotgun (WGS) entry which is preliminary data.</text>
</comment>
<sequence length="534" mass="59528">MDLIIEVKDAAGTPISGADVAVVVSGDRKTGKTDGKGQVVLRPLPNVLFTVEATHPLYLEEEVDVIPPNGGGSFVWGNPVCTVTPPATVIVHLSRIRPAPLFPISDAEMKQRDSFNPKAVFTWKDNAGNPTNRYLGIFNNEEIFVRVNHPLLPAKPTEGWGRKPDKIEPGDPGRLNHSKPIKIEPNREGNLIWLEWGIGDKSPRLLVAVWVPRWRGTTPSKLDFVIFFSPNTAIPEKFPARKEEYPYMAWKIGDRLVQPYPGLGHRYLFREKWLVYQLLAAKRQAVVVFPVQPYGNWGPFADAAGLSRLLAEVTHFLHRMGYTSGGQSSRDEDRAPVPPQFRFNRIHQPPPTVRRVVIGGFSAGVGPIADMLPTTFGQKMDDTRFNINGIDGHTLFGADVAPFLNAWKEVWDHDAPSYIRSRLDKDLPGWLQRDSQRMARCYQTDDTGSKGWIETTPLIKFTSGPTLKPTNGLIAAERHAEDRCSLVYFGSGYLKHTTSNPAIFPMFWGEKDDHQAVTTVTFGHAALLSGLAKF</sequence>
<name>A0A6M1PNG1_9BACL</name>
<evidence type="ECO:0000256" key="1">
    <source>
        <dbReference type="SAM" id="MobiDB-lite"/>
    </source>
</evidence>
<dbReference type="RefSeq" id="WP_165100224.1">
    <property type="nucleotide sequence ID" value="NZ_JAAKGU010000008.1"/>
</dbReference>
<evidence type="ECO:0000313" key="2">
    <source>
        <dbReference type="EMBL" id="NGM84018.1"/>
    </source>
</evidence>
<keyword evidence="2" id="KW-0645">Protease</keyword>
<feature type="region of interest" description="Disordered" evidence="1">
    <location>
        <begin position="156"/>
        <end position="179"/>
    </location>
</feature>
<dbReference type="AlphaFoldDB" id="A0A6M1PNG1"/>
<organism evidence="2 3">
    <name type="scientific">Paenibacillus apii</name>
    <dbReference type="NCBI Taxonomy" id="1850370"/>
    <lineage>
        <taxon>Bacteria</taxon>
        <taxon>Bacillati</taxon>
        <taxon>Bacillota</taxon>
        <taxon>Bacilli</taxon>
        <taxon>Bacillales</taxon>
        <taxon>Paenibacillaceae</taxon>
        <taxon>Paenibacillus</taxon>
    </lineage>
</organism>
<dbReference type="GO" id="GO:0004180">
    <property type="term" value="F:carboxypeptidase activity"/>
    <property type="evidence" value="ECO:0007669"/>
    <property type="project" value="UniProtKB-KW"/>
</dbReference>
<gene>
    <name evidence="2" type="ORF">G5B47_16490</name>
</gene>
<dbReference type="Proteomes" id="UP000480151">
    <property type="component" value="Unassembled WGS sequence"/>
</dbReference>
<keyword evidence="2" id="KW-0121">Carboxypeptidase</keyword>
<proteinExistence type="predicted"/>
<accession>A0A6M1PNG1</accession>
<keyword evidence="2" id="KW-0378">Hydrolase</keyword>
<feature type="compositionally biased region" description="Basic and acidic residues" evidence="1">
    <location>
        <begin position="160"/>
        <end position="171"/>
    </location>
</feature>
<evidence type="ECO:0000313" key="3">
    <source>
        <dbReference type="Proteomes" id="UP000480151"/>
    </source>
</evidence>
<protein>
    <submittedName>
        <fullName evidence="2">Carboxypeptidase regulatory-like domain-containing protein</fullName>
    </submittedName>
</protein>
<keyword evidence="3" id="KW-1185">Reference proteome</keyword>
<dbReference type="EMBL" id="JAAKGU010000008">
    <property type="protein sequence ID" value="NGM84018.1"/>
    <property type="molecule type" value="Genomic_DNA"/>
</dbReference>
<reference evidence="2 3" key="1">
    <citation type="submission" date="2020-02" db="EMBL/GenBank/DDBJ databases">
        <authorList>
            <person name="Gao J."/>
            <person name="Sun J."/>
        </authorList>
    </citation>
    <scope>NUCLEOTIDE SEQUENCE [LARGE SCALE GENOMIC DNA]</scope>
    <source>
        <strain evidence="2 3">7124</strain>
    </source>
</reference>